<dbReference type="KEGG" id="parb:CJU94_11855"/>
<dbReference type="RefSeq" id="WP_095418849.1">
    <property type="nucleotide sequence ID" value="NZ_CP022989.1"/>
</dbReference>
<reference evidence="2 3" key="1">
    <citation type="submission" date="2017-08" db="EMBL/GenBank/DDBJ databases">
        <title>Identification and genetic characteristics of simultaneous BTEX- and naphthalene-degrading Paraburkholderia sp. BN5 isolated from petroleum-contaminated soil.</title>
        <authorList>
            <person name="Lee Y."/>
            <person name="Jeon C.O."/>
        </authorList>
    </citation>
    <scope>NUCLEOTIDE SEQUENCE [LARGE SCALE GENOMIC DNA]</scope>
    <source>
        <strain evidence="2 3">BN5</strain>
    </source>
</reference>
<protein>
    <submittedName>
        <fullName evidence="2">SAM-dependent methyltransferase</fullName>
    </submittedName>
</protein>
<evidence type="ECO:0000313" key="3">
    <source>
        <dbReference type="Proteomes" id="UP000215158"/>
    </source>
</evidence>
<dbReference type="GO" id="GO:0008757">
    <property type="term" value="F:S-adenosylmethionine-dependent methyltransferase activity"/>
    <property type="evidence" value="ECO:0007669"/>
    <property type="project" value="InterPro"/>
</dbReference>
<dbReference type="GO" id="GO:0032259">
    <property type="term" value="P:methylation"/>
    <property type="evidence" value="ECO:0007669"/>
    <property type="project" value="UniProtKB-KW"/>
</dbReference>
<dbReference type="Proteomes" id="UP000215158">
    <property type="component" value="Chromosome 1"/>
</dbReference>
<evidence type="ECO:0000259" key="1">
    <source>
        <dbReference type="Pfam" id="PF08241"/>
    </source>
</evidence>
<dbReference type="SUPFAM" id="SSF53335">
    <property type="entry name" value="S-adenosyl-L-methionine-dependent methyltransferases"/>
    <property type="match status" value="1"/>
</dbReference>
<keyword evidence="2" id="KW-0489">Methyltransferase</keyword>
<dbReference type="CDD" id="cd02440">
    <property type="entry name" value="AdoMet_MTases"/>
    <property type="match status" value="1"/>
</dbReference>
<dbReference type="AlphaFoldDB" id="A0A248VIC3"/>
<keyword evidence="2" id="KW-0808">Transferase</keyword>
<dbReference type="Pfam" id="PF08241">
    <property type="entry name" value="Methyltransf_11"/>
    <property type="match status" value="1"/>
</dbReference>
<name>A0A248VIC3_9BURK</name>
<dbReference type="PANTHER" id="PTHR43591">
    <property type="entry name" value="METHYLTRANSFERASE"/>
    <property type="match status" value="1"/>
</dbReference>
<evidence type="ECO:0000313" key="2">
    <source>
        <dbReference type="EMBL" id="ASV98797.1"/>
    </source>
</evidence>
<dbReference type="InterPro" id="IPR013216">
    <property type="entry name" value="Methyltransf_11"/>
</dbReference>
<organism evidence="2 3">
    <name type="scientific">Paraburkholderia aromaticivorans</name>
    <dbReference type="NCBI Taxonomy" id="2026199"/>
    <lineage>
        <taxon>Bacteria</taxon>
        <taxon>Pseudomonadati</taxon>
        <taxon>Pseudomonadota</taxon>
        <taxon>Betaproteobacteria</taxon>
        <taxon>Burkholderiales</taxon>
        <taxon>Burkholderiaceae</taxon>
        <taxon>Paraburkholderia</taxon>
    </lineage>
</organism>
<feature type="domain" description="Methyltransferase type 11" evidence="1">
    <location>
        <begin position="50"/>
        <end position="146"/>
    </location>
</feature>
<accession>A0A248VIC3</accession>
<dbReference type="InterPro" id="IPR029063">
    <property type="entry name" value="SAM-dependent_MTases_sf"/>
</dbReference>
<dbReference type="EMBL" id="CP022989">
    <property type="protein sequence ID" value="ASV98797.1"/>
    <property type="molecule type" value="Genomic_DNA"/>
</dbReference>
<gene>
    <name evidence="2" type="ORF">CJU94_11855</name>
</gene>
<keyword evidence="3" id="KW-1185">Reference proteome</keyword>
<dbReference type="OrthoDB" id="529208at2"/>
<dbReference type="Gene3D" id="3.40.50.150">
    <property type="entry name" value="Vaccinia Virus protein VP39"/>
    <property type="match status" value="1"/>
</dbReference>
<dbReference type="PANTHER" id="PTHR43591:SF24">
    <property type="entry name" value="2-METHOXY-6-POLYPRENYL-1,4-BENZOQUINOL METHYLASE, MITOCHONDRIAL"/>
    <property type="match status" value="1"/>
</dbReference>
<sequence length="275" mass="29683">MDSFDSVGTDIRFAGSIPELYDSHLVPLIFEPYAADLAKRVAAHQPSRVLETAAGTGVVTRAMAHALPAHVELVATDLNQPMLDRAAAIGTPRPVTWQQADATRLPFDDASFDMVVCQFGAMFFPDRARAFSEARRVLRRGGLFLFNVWDRIEENELADTVTATLAALFPADPPLFMVRTPHGYFDTHVISRDLAAAGFDAAPRVETIAARSRAASARVPAVAYCQGTPLRNEIEARSAAGLQEATAASAAAIVERFGTGPVDAKIQAHVIQVQR</sequence>
<proteinExistence type="predicted"/>